<evidence type="ECO:0000313" key="1">
    <source>
        <dbReference type="EMBL" id="TDY00630.1"/>
    </source>
</evidence>
<keyword evidence="2" id="KW-1185">Reference proteome</keyword>
<protein>
    <submittedName>
        <fullName evidence="1">Uncharacterized protein</fullName>
    </submittedName>
</protein>
<dbReference type="AlphaFoldDB" id="A0A4R8INC9"/>
<dbReference type="EMBL" id="SOQX01000005">
    <property type="protein sequence ID" value="TDY00630.1"/>
    <property type="molecule type" value="Genomic_DNA"/>
</dbReference>
<evidence type="ECO:0000313" key="2">
    <source>
        <dbReference type="Proteomes" id="UP000294914"/>
    </source>
</evidence>
<name>A0A4R8INC9_9GAMM</name>
<proteinExistence type="predicted"/>
<reference evidence="1 2" key="1">
    <citation type="submission" date="2019-03" db="EMBL/GenBank/DDBJ databases">
        <title>Genomic Encyclopedia of Type Strains, Phase IV (KMG-IV): sequencing the most valuable type-strain genomes for metagenomic binning, comparative biology and taxonomic classification.</title>
        <authorList>
            <person name="Goeker M."/>
        </authorList>
    </citation>
    <scope>NUCLEOTIDE SEQUENCE [LARGE SCALE GENOMIC DNA]</scope>
    <source>
        <strain evidence="1 2">DSM 16326</strain>
    </source>
</reference>
<comment type="caution">
    <text evidence="1">The sequence shown here is derived from an EMBL/GenBank/DDBJ whole genome shotgun (WGS) entry which is preliminary data.</text>
</comment>
<dbReference type="Proteomes" id="UP000294914">
    <property type="component" value="Unassembled WGS sequence"/>
</dbReference>
<gene>
    <name evidence="1" type="ORF">EDC23_2134</name>
</gene>
<sequence>MYAGFEGGLMSKSLEDALSQGSWSVSAVMFDLNAMHDDEGRPISERRADAMARIGVEMEMKLCPFSDIRKDKWMNVSALEQITSYLNPVLEEMEAFRRHARSDDATWDEILSCVIDQLAGPAIYLLQQRSLHGPVPARIAVGHKLAAGMFGVMRGLCERRALGTEPPVSVDSFMNLIEETGALVGATYEACAGSMPMIQKASTALIEGNANNPLEIDSQRLNLARHLALQVQLGIFWHLYDHVHLWSLLQGEFREHLAPFNQFLTQKLERAANDLDNLPPQRPNSAMLPDALDAPQRQRFTTALNDAADPPLLDEDMRTAIELLNEPGSAIHYSGDTELFARSVANYLHTYRLFKAELSRIELELRRLLDFPQETPIRLGPAVFPTARSLPWYELILGRRHGEAGHLTGNRTGVRIAAPGD</sequence>
<organism evidence="1 2">
    <name type="scientific">Thiohalophilus thiocyanatoxydans</name>
    <dbReference type="NCBI Taxonomy" id="381308"/>
    <lineage>
        <taxon>Bacteria</taxon>
        <taxon>Pseudomonadati</taxon>
        <taxon>Pseudomonadota</taxon>
        <taxon>Gammaproteobacteria</taxon>
        <taxon>Thiohalomonadales</taxon>
        <taxon>Thiohalophilaceae</taxon>
        <taxon>Thiohalophilus</taxon>
    </lineage>
</organism>
<accession>A0A4R8INC9</accession>